<evidence type="ECO:0000256" key="1">
    <source>
        <dbReference type="ARBA" id="ARBA00004127"/>
    </source>
</evidence>
<dbReference type="Pfam" id="PF00892">
    <property type="entry name" value="EamA"/>
    <property type="match status" value="2"/>
</dbReference>
<dbReference type="STRING" id="1405.B7492_06210"/>
<dbReference type="Gene3D" id="1.10.3730.20">
    <property type="match status" value="1"/>
</dbReference>
<feature type="transmembrane region" description="Helical" evidence="3">
    <location>
        <begin position="211"/>
        <end position="230"/>
    </location>
</feature>
<feature type="transmembrane region" description="Helical" evidence="3">
    <location>
        <begin position="68"/>
        <end position="85"/>
    </location>
</feature>
<keyword evidence="8" id="KW-1185">Reference proteome</keyword>
<dbReference type="EMBL" id="QVOD01000076">
    <property type="protein sequence ID" value="RFT62182.1"/>
    <property type="molecule type" value="Genomic_DNA"/>
</dbReference>
<gene>
    <name evidence="6" type="ORF">D0U04_28790</name>
    <name evidence="5" type="ORF">DJ93_3601</name>
</gene>
<dbReference type="InterPro" id="IPR037185">
    <property type="entry name" value="EmrE-like"/>
</dbReference>
<dbReference type="RefSeq" id="WP_042982407.1">
    <property type="nucleotide sequence ID" value="NZ_JMQC01000008.1"/>
</dbReference>
<dbReference type="Proteomes" id="UP000029389">
    <property type="component" value="Unassembled WGS sequence"/>
</dbReference>
<feature type="transmembrane region" description="Helical" evidence="3">
    <location>
        <begin position="12"/>
        <end position="31"/>
    </location>
</feature>
<dbReference type="PANTHER" id="PTHR22911:SF102">
    <property type="entry name" value="MEMBRANE PROTEIN"/>
    <property type="match status" value="1"/>
</dbReference>
<comment type="subcellular location">
    <subcellularLocation>
        <location evidence="1">Endomembrane system</location>
        <topology evidence="1">Multi-pass membrane protein</topology>
    </subcellularLocation>
</comment>
<evidence type="ECO:0000259" key="4">
    <source>
        <dbReference type="Pfam" id="PF00892"/>
    </source>
</evidence>
<protein>
    <submittedName>
        <fullName evidence="6">DMT family transporter</fullName>
    </submittedName>
    <submittedName>
        <fullName evidence="5">EamA-like transporter family protein</fullName>
    </submittedName>
</protein>
<sequence>MFNSKSMPAIKMILSMSIFGSIGFFSIQTGLPSFELVFVRCICATLFLTLCWIVTGQYKEEKWNKKEVIQILACGVFLVFNWVFLFKAFELMSITIAISVYHLAPIIVLIIGSIVFKERLTVFAAMSIIICFIGTVLVAGVDGSVSLEKLMSSGMIWALLAALFYAFTTLLGKGIRHTSAYAMTFVQTFLGIFLLLPFVDFGAFQGLTQSNWIAITATGLIHTGFVYYLFFDSLRDLPTRLISVLVFLDPGVAILLDTVFTGFRPTSMQVVGIILIFVGMALTFWKPKNEEIIVNDKAYSEF</sequence>
<dbReference type="PANTHER" id="PTHR22911">
    <property type="entry name" value="ACYL-MALONYL CONDENSING ENZYME-RELATED"/>
    <property type="match status" value="1"/>
</dbReference>
<comment type="similarity">
    <text evidence="2">Belongs to the EamA transporter family.</text>
</comment>
<dbReference type="EMBL" id="JMQC01000008">
    <property type="protein sequence ID" value="KFN01402.1"/>
    <property type="molecule type" value="Genomic_DNA"/>
</dbReference>
<feature type="domain" description="EamA" evidence="4">
    <location>
        <begin position="10"/>
        <end position="138"/>
    </location>
</feature>
<proteinExistence type="inferred from homology"/>
<evidence type="ECO:0000313" key="8">
    <source>
        <dbReference type="Proteomes" id="UP000264294"/>
    </source>
</evidence>
<feature type="transmembrane region" description="Helical" evidence="3">
    <location>
        <begin position="37"/>
        <end position="56"/>
    </location>
</feature>
<feature type="transmembrane region" description="Helical" evidence="3">
    <location>
        <begin position="153"/>
        <end position="172"/>
    </location>
</feature>
<evidence type="ECO:0000256" key="2">
    <source>
        <dbReference type="ARBA" id="ARBA00007362"/>
    </source>
</evidence>
<dbReference type="GO" id="GO:0016020">
    <property type="term" value="C:membrane"/>
    <property type="evidence" value="ECO:0007669"/>
    <property type="project" value="InterPro"/>
</dbReference>
<evidence type="ECO:0000313" key="7">
    <source>
        <dbReference type="Proteomes" id="UP000029389"/>
    </source>
</evidence>
<dbReference type="InterPro" id="IPR000620">
    <property type="entry name" value="EamA_dom"/>
</dbReference>
<name>A0A090YT03_9BACI</name>
<evidence type="ECO:0000313" key="5">
    <source>
        <dbReference type="EMBL" id="KFN01402.1"/>
    </source>
</evidence>
<dbReference type="PATRIC" id="fig|1405.8.peg.3705"/>
<comment type="caution">
    <text evidence="5">The sequence shown here is derived from an EMBL/GenBank/DDBJ whole genome shotgun (WGS) entry which is preliminary data.</text>
</comment>
<keyword evidence="3" id="KW-0472">Membrane</keyword>
<dbReference type="Proteomes" id="UP000264294">
    <property type="component" value="Unassembled WGS sequence"/>
</dbReference>
<evidence type="ECO:0000256" key="3">
    <source>
        <dbReference type="SAM" id="Phobius"/>
    </source>
</evidence>
<evidence type="ECO:0000313" key="6">
    <source>
        <dbReference type="EMBL" id="RFT62182.1"/>
    </source>
</evidence>
<reference evidence="5 7" key="1">
    <citation type="submission" date="2014-04" db="EMBL/GenBank/DDBJ databases">
        <authorList>
            <person name="Bishop-Lilly K.A."/>
            <person name="Broomall S.M."/>
            <person name="Chain P.S."/>
            <person name="Chertkov O."/>
            <person name="Coyne S.R."/>
            <person name="Daligault H.E."/>
            <person name="Davenport K.W."/>
            <person name="Erkkila T."/>
            <person name="Frey K.G."/>
            <person name="Gibbons H.S."/>
            <person name="Gu W."/>
            <person name="Jaissle J."/>
            <person name="Johnson S.L."/>
            <person name="Koroleva G.I."/>
            <person name="Ladner J.T."/>
            <person name="Lo C.-C."/>
            <person name="Minogue T.D."/>
            <person name="Munk C."/>
            <person name="Palacios G.F."/>
            <person name="Redden C.L."/>
            <person name="Rosenzweig C.N."/>
            <person name="Scholz M.B."/>
            <person name="Teshima H."/>
            <person name="Xu Y."/>
        </authorList>
    </citation>
    <scope>NUCLEOTIDE SEQUENCE [LARGE SCALE GENOMIC DNA]</scope>
    <source>
        <strain evidence="5 7">BHP</strain>
    </source>
</reference>
<keyword evidence="3" id="KW-0812">Transmembrane</keyword>
<feature type="transmembrane region" description="Helical" evidence="3">
    <location>
        <begin position="266"/>
        <end position="285"/>
    </location>
</feature>
<feature type="domain" description="EamA" evidence="4">
    <location>
        <begin position="153"/>
        <end position="284"/>
    </location>
</feature>
<dbReference type="FunFam" id="1.10.3730.20:FF:000010">
    <property type="entry name" value="EamA family transporter"/>
    <property type="match status" value="1"/>
</dbReference>
<feature type="transmembrane region" description="Helical" evidence="3">
    <location>
        <begin position="122"/>
        <end position="141"/>
    </location>
</feature>
<keyword evidence="3" id="KW-1133">Transmembrane helix</keyword>
<feature type="transmembrane region" description="Helical" evidence="3">
    <location>
        <begin position="242"/>
        <end position="260"/>
    </location>
</feature>
<organism evidence="5 7">
    <name type="scientific">Bacillus clarus</name>
    <dbReference type="NCBI Taxonomy" id="2338372"/>
    <lineage>
        <taxon>Bacteria</taxon>
        <taxon>Bacillati</taxon>
        <taxon>Bacillota</taxon>
        <taxon>Bacilli</taxon>
        <taxon>Bacillales</taxon>
        <taxon>Bacillaceae</taxon>
        <taxon>Bacillus</taxon>
        <taxon>Bacillus cereus group</taxon>
    </lineage>
</organism>
<reference evidence="6 8" key="2">
    <citation type="submission" date="2018-08" db="EMBL/GenBank/DDBJ databases">
        <title>Bacillus clarus sp. nov. strain PS00077A.</title>
        <authorList>
            <person name="Mendez Acevedo M."/>
            <person name="Carroll L."/>
            <person name="Mukherjee M."/>
            <person name="Wiedmann M."/>
            <person name="Kovac J."/>
        </authorList>
    </citation>
    <scope>NUCLEOTIDE SEQUENCE [LARGE SCALE GENOMIC DNA]</scope>
    <source>
        <strain evidence="6 8">PS00077A</strain>
    </source>
</reference>
<dbReference type="SUPFAM" id="SSF103481">
    <property type="entry name" value="Multidrug resistance efflux transporter EmrE"/>
    <property type="match status" value="2"/>
</dbReference>
<accession>A0A090YT03</accession>
<feature type="transmembrane region" description="Helical" evidence="3">
    <location>
        <begin position="91"/>
        <end position="115"/>
    </location>
</feature>
<feature type="transmembrane region" description="Helical" evidence="3">
    <location>
        <begin position="179"/>
        <end position="199"/>
    </location>
</feature>
<dbReference type="AlphaFoldDB" id="A0A090YT03"/>